<dbReference type="EMBL" id="MU277374">
    <property type="protein sequence ID" value="KAI0054636.1"/>
    <property type="molecule type" value="Genomic_DNA"/>
</dbReference>
<gene>
    <name evidence="1" type="ORF">BV25DRAFT_469605</name>
</gene>
<sequence>MTNGTESRGTKRTSPSLDCADPDDETTESAFKRFRFTYPDVEPQQAPEDVIELPSRMDPDHLFSIEGLEEDDELWDKEAIPIKRAQEEILEEGAEEDAMVQGGVRHKRWWFWDGDVVVRLRKEMRLYKLHARMLGRYLKGFRERLETDDTGETVDGLQVLDEDETVANWDLMCLLLYNPKAFGHPVAHWDDVVAVLALSRRYGCLRFREAAACLLSTVCPTTLLSFTQMRQLGRIVGGSRACRIHVVHLAIEYNLPELLPAALLELADLGTRDIVLGIPTKDGGVVRLDDDVVPHVVLGREQLLKVRREVVFGFLWKIAYPAPGFYAEQITRGCPCAVVRDGYTCQRWLLRLGEDWDSHAEEMWEWRGVHRALRGLGEDAREYVQEYLCHSCRTMLEVEMAKGRRAVWLRLPSMFGLGNWFELQRKGRAAREQEFAWFVRDEEERIQRGEGEEDWSSHNKTVFDSRYHDPGIERC</sequence>
<evidence type="ECO:0000313" key="2">
    <source>
        <dbReference type="Proteomes" id="UP000814140"/>
    </source>
</evidence>
<accession>A0ACB8SG10</accession>
<protein>
    <submittedName>
        <fullName evidence="1">Uncharacterized protein</fullName>
    </submittedName>
</protein>
<keyword evidence="2" id="KW-1185">Reference proteome</keyword>
<name>A0ACB8SG10_9AGAM</name>
<organism evidence="1 2">
    <name type="scientific">Artomyces pyxidatus</name>
    <dbReference type="NCBI Taxonomy" id="48021"/>
    <lineage>
        <taxon>Eukaryota</taxon>
        <taxon>Fungi</taxon>
        <taxon>Dikarya</taxon>
        <taxon>Basidiomycota</taxon>
        <taxon>Agaricomycotina</taxon>
        <taxon>Agaricomycetes</taxon>
        <taxon>Russulales</taxon>
        <taxon>Auriscalpiaceae</taxon>
        <taxon>Artomyces</taxon>
    </lineage>
</organism>
<evidence type="ECO:0000313" key="1">
    <source>
        <dbReference type="EMBL" id="KAI0054636.1"/>
    </source>
</evidence>
<comment type="caution">
    <text evidence="1">The sequence shown here is derived from an EMBL/GenBank/DDBJ whole genome shotgun (WGS) entry which is preliminary data.</text>
</comment>
<dbReference type="Proteomes" id="UP000814140">
    <property type="component" value="Unassembled WGS sequence"/>
</dbReference>
<proteinExistence type="predicted"/>
<reference evidence="1" key="1">
    <citation type="submission" date="2021-03" db="EMBL/GenBank/DDBJ databases">
        <authorList>
            <consortium name="DOE Joint Genome Institute"/>
            <person name="Ahrendt S."/>
            <person name="Looney B.P."/>
            <person name="Miyauchi S."/>
            <person name="Morin E."/>
            <person name="Drula E."/>
            <person name="Courty P.E."/>
            <person name="Chicoki N."/>
            <person name="Fauchery L."/>
            <person name="Kohler A."/>
            <person name="Kuo A."/>
            <person name="Labutti K."/>
            <person name="Pangilinan J."/>
            <person name="Lipzen A."/>
            <person name="Riley R."/>
            <person name="Andreopoulos W."/>
            <person name="He G."/>
            <person name="Johnson J."/>
            <person name="Barry K.W."/>
            <person name="Grigoriev I.V."/>
            <person name="Nagy L."/>
            <person name="Hibbett D."/>
            <person name="Henrissat B."/>
            <person name="Matheny P.B."/>
            <person name="Labbe J."/>
            <person name="Martin F."/>
        </authorList>
    </citation>
    <scope>NUCLEOTIDE SEQUENCE</scope>
    <source>
        <strain evidence="1">HHB10654</strain>
    </source>
</reference>
<reference evidence="1" key="2">
    <citation type="journal article" date="2022" name="New Phytol.">
        <title>Evolutionary transition to the ectomycorrhizal habit in the genomes of a hyperdiverse lineage of mushroom-forming fungi.</title>
        <authorList>
            <person name="Looney B."/>
            <person name="Miyauchi S."/>
            <person name="Morin E."/>
            <person name="Drula E."/>
            <person name="Courty P.E."/>
            <person name="Kohler A."/>
            <person name="Kuo A."/>
            <person name="LaButti K."/>
            <person name="Pangilinan J."/>
            <person name="Lipzen A."/>
            <person name="Riley R."/>
            <person name="Andreopoulos W."/>
            <person name="He G."/>
            <person name="Johnson J."/>
            <person name="Nolan M."/>
            <person name="Tritt A."/>
            <person name="Barry K.W."/>
            <person name="Grigoriev I.V."/>
            <person name="Nagy L.G."/>
            <person name="Hibbett D."/>
            <person name="Henrissat B."/>
            <person name="Matheny P.B."/>
            <person name="Labbe J."/>
            <person name="Martin F.M."/>
        </authorList>
    </citation>
    <scope>NUCLEOTIDE SEQUENCE</scope>
    <source>
        <strain evidence="1">HHB10654</strain>
    </source>
</reference>